<name>A0A383DHW1_9ZZZZ</name>
<dbReference type="SUPFAM" id="SSF88946">
    <property type="entry name" value="Sigma2 domain of RNA polymerase sigma factors"/>
    <property type="match status" value="1"/>
</dbReference>
<evidence type="ECO:0000313" key="1">
    <source>
        <dbReference type="EMBL" id="SVE44062.1"/>
    </source>
</evidence>
<reference evidence="1" key="1">
    <citation type="submission" date="2018-05" db="EMBL/GenBank/DDBJ databases">
        <authorList>
            <person name="Lanie J.A."/>
            <person name="Ng W.-L."/>
            <person name="Kazmierczak K.M."/>
            <person name="Andrzejewski T.M."/>
            <person name="Davidsen T.M."/>
            <person name="Wayne K.J."/>
            <person name="Tettelin H."/>
            <person name="Glass J.I."/>
            <person name="Rusch D."/>
            <person name="Podicherti R."/>
            <person name="Tsui H.-C.T."/>
            <person name="Winkler M.E."/>
        </authorList>
    </citation>
    <scope>NUCLEOTIDE SEQUENCE</scope>
</reference>
<dbReference type="GO" id="GO:0003700">
    <property type="term" value="F:DNA-binding transcription factor activity"/>
    <property type="evidence" value="ECO:0007669"/>
    <property type="project" value="InterPro"/>
</dbReference>
<sequence>MSIFQPKTKRGAEDAEDLKLPQRVSAKDEAAFEHLHSKYYPKLTRYLSRVLWRPMYQGLLH</sequence>
<dbReference type="GO" id="GO:0006352">
    <property type="term" value="P:DNA-templated transcription initiation"/>
    <property type="evidence" value="ECO:0007669"/>
    <property type="project" value="InterPro"/>
</dbReference>
<organism evidence="1">
    <name type="scientific">marine metagenome</name>
    <dbReference type="NCBI Taxonomy" id="408172"/>
    <lineage>
        <taxon>unclassified sequences</taxon>
        <taxon>metagenomes</taxon>
        <taxon>ecological metagenomes</taxon>
    </lineage>
</organism>
<protein>
    <submittedName>
        <fullName evidence="1">Uncharacterized protein</fullName>
    </submittedName>
</protein>
<dbReference type="EMBL" id="UINC01217458">
    <property type="protein sequence ID" value="SVE44062.1"/>
    <property type="molecule type" value="Genomic_DNA"/>
</dbReference>
<dbReference type="AlphaFoldDB" id="A0A383DHW1"/>
<dbReference type="InterPro" id="IPR013325">
    <property type="entry name" value="RNA_pol_sigma_r2"/>
</dbReference>
<proteinExistence type="predicted"/>
<gene>
    <name evidence="1" type="ORF">METZ01_LOCUS496916</name>
</gene>
<accession>A0A383DHW1</accession>
<dbReference type="Gene3D" id="1.10.1740.10">
    <property type="match status" value="1"/>
</dbReference>